<feature type="compositionally biased region" description="Basic residues" evidence="4">
    <location>
        <begin position="130"/>
        <end position="142"/>
    </location>
</feature>
<dbReference type="STRING" id="308745.A0A0F8VDJ9"/>
<organism evidence="6 7">
    <name type="scientific">Aspergillus rambellii</name>
    <dbReference type="NCBI Taxonomy" id="308745"/>
    <lineage>
        <taxon>Eukaryota</taxon>
        <taxon>Fungi</taxon>
        <taxon>Dikarya</taxon>
        <taxon>Ascomycota</taxon>
        <taxon>Pezizomycotina</taxon>
        <taxon>Eurotiomycetes</taxon>
        <taxon>Eurotiomycetidae</taxon>
        <taxon>Eurotiales</taxon>
        <taxon>Aspergillaceae</taxon>
        <taxon>Aspergillus</taxon>
        <taxon>Aspergillus subgen. Nidulantes</taxon>
    </lineage>
</organism>
<dbReference type="PANTHER" id="PTHR12934">
    <property type="entry name" value="50S RIBOSOMAL PROTEIN L15"/>
    <property type="match status" value="1"/>
</dbReference>
<accession>A0A0F8VDJ9</accession>
<protein>
    <submittedName>
        <fullName evidence="6">Mitochondrial 54S ribosomal protein</fullName>
    </submittedName>
</protein>
<feature type="region of interest" description="Disordered" evidence="4">
    <location>
        <begin position="111"/>
        <end position="150"/>
    </location>
</feature>
<dbReference type="GO" id="GO:0006412">
    <property type="term" value="P:translation"/>
    <property type="evidence" value="ECO:0007669"/>
    <property type="project" value="InterPro"/>
</dbReference>
<dbReference type="Gene3D" id="3.100.10.10">
    <property type="match status" value="1"/>
</dbReference>
<dbReference type="AlphaFoldDB" id="A0A0F8VDJ9"/>
<dbReference type="EMBL" id="JZBS01001844">
    <property type="protein sequence ID" value="KKK21141.1"/>
    <property type="molecule type" value="Genomic_DNA"/>
</dbReference>
<dbReference type="GO" id="GO:0005762">
    <property type="term" value="C:mitochondrial large ribosomal subunit"/>
    <property type="evidence" value="ECO:0007669"/>
    <property type="project" value="TreeGrafter"/>
</dbReference>
<evidence type="ECO:0000256" key="1">
    <source>
        <dbReference type="ARBA" id="ARBA00007320"/>
    </source>
</evidence>
<comment type="similarity">
    <text evidence="1">Belongs to the universal ribosomal protein uL15 family.</text>
</comment>
<keyword evidence="3" id="KW-0687">Ribonucleoprotein</keyword>
<evidence type="ECO:0000256" key="4">
    <source>
        <dbReference type="SAM" id="MobiDB-lite"/>
    </source>
</evidence>
<name>A0A0F8VDJ9_9EURO</name>
<comment type="caution">
    <text evidence="6">The sequence shown here is derived from an EMBL/GenBank/DDBJ whole genome shotgun (WGS) entry which is preliminary data.</text>
</comment>
<evidence type="ECO:0000313" key="7">
    <source>
        <dbReference type="Proteomes" id="UP000034291"/>
    </source>
</evidence>
<evidence type="ECO:0000256" key="3">
    <source>
        <dbReference type="ARBA" id="ARBA00023274"/>
    </source>
</evidence>
<feature type="domain" description="Large ribosomal subunit protein uL15/eL18" evidence="5">
    <location>
        <begin position="175"/>
        <end position="256"/>
    </location>
</feature>
<dbReference type="InterPro" id="IPR030878">
    <property type="entry name" value="Ribosomal_uL15"/>
</dbReference>
<dbReference type="NCBIfam" id="TIGR01071">
    <property type="entry name" value="rplO_bact"/>
    <property type="match status" value="1"/>
</dbReference>
<dbReference type="InterPro" id="IPR021131">
    <property type="entry name" value="Ribosomal_uL15/eL18"/>
</dbReference>
<keyword evidence="2 6" id="KW-0689">Ribosomal protein</keyword>
<reference evidence="6 7" key="1">
    <citation type="submission" date="2015-02" db="EMBL/GenBank/DDBJ databases">
        <title>Draft Genome Sequences of Two Closely-Related Aflatoxigenic Aspergillus Species Obtained from the Cote d'Ivoire.</title>
        <authorList>
            <person name="Moore G.G."/>
            <person name="Beltz S.B."/>
            <person name="Mack B.M."/>
        </authorList>
    </citation>
    <scope>NUCLEOTIDE SEQUENCE [LARGE SCALE GENOMIC DNA]</scope>
    <source>
        <strain evidence="6 7">SRRC1468</strain>
    </source>
</reference>
<dbReference type="Proteomes" id="UP000034291">
    <property type="component" value="Unassembled WGS sequence"/>
</dbReference>
<feature type="non-terminal residue" evidence="6">
    <location>
        <position position="1"/>
    </location>
</feature>
<dbReference type="OrthoDB" id="361383at2759"/>
<evidence type="ECO:0000313" key="6">
    <source>
        <dbReference type="EMBL" id="KKK21141.1"/>
    </source>
</evidence>
<evidence type="ECO:0000259" key="5">
    <source>
        <dbReference type="Pfam" id="PF00828"/>
    </source>
</evidence>
<keyword evidence="7" id="KW-1185">Reference proteome</keyword>
<dbReference type="HAMAP" id="MF_01341">
    <property type="entry name" value="Ribosomal_uL15"/>
    <property type="match status" value="1"/>
</dbReference>
<dbReference type="Pfam" id="PF00828">
    <property type="entry name" value="Ribosomal_L27A"/>
    <property type="match status" value="1"/>
</dbReference>
<evidence type="ECO:0000256" key="2">
    <source>
        <dbReference type="ARBA" id="ARBA00022980"/>
    </source>
</evidence>
<proteinExistence type="inferred from homology"/>
<dbReference type="PANTHER" id="PTHR12934:SF11">
    <property type="entry name" value="LARGE RIBOSOMAL SUBUNIT PROTEIN UL15M"/>
    <property type="match status" value="1"/>
</dbReference>
<dbReference type="GO" id="GO:0003735">
    <property type="term" value="F:structural constituent of ribosome"/>
    <property type="evidence" value="ECO:0007669"/>
    <property type="project" value="InterPro"/>
</dbReference>
<dbReference type="InterPro" id="IPR036227">
    <property type="entry name" value="Ribosomal_uL15/eL18_sf"/>
</dbReference>
<gene>
    <name evidence="6" type="ORF">ARAM_006523</name>
</gene>
<dbReference type="FunFam" id="3.100.10.10:FF:000011">
    <property type="entry name" value="50S ribosomal subunit protein L15"/>
    <property type="match status" value="1"/>
</dbReference>
<sequence length="405" mass="43881">TLEKLLRPSFNPKRRPDIYPTTLVRLPAKDLCSNTSAAINTIITKGPCFTSRPIMPARLQILPLQLQRTLVRPTPISPSPFSFLLPQLQQQQQQQSTRNAHILASLSDTPGAYNKRIRRGRGPASGKGKTSGRGHKGQKQHGKVPAGFNGGQTPEIIVHGERGFNNVFSIDLAPANLDRIQEWIDQGRIDPTRPITVRELAQSRCIHQTKEGVKLLARGGGGGGGGSSLKQPIHIVVSRASASAIAAVEAAGGSVTTRFYTKSAIARIMKREMHPFVSMAWATESGSEALQQAILGAAQDGVDIVADSAADSADSAAAAAAPVASLEGTALTEAKVMQEMGFKYRLPDPTKRRDIEYYRDPAHRGYLSHLLKPMEGPSLFFRSPVERKSAAGVKKEKVLPENRLW</sequence>
<dbReference type="SUPFAM" id="SSF52080">
    <property type="entry name" value="Ribosomal proteins L15p and L18e"/>
    <property type="match status" value="1"/>
</dbReference>
<dbReference type="InterPro" id="IPR005749">
    <property type="entry name" value="Ribosomal_uL15_bac-type"/>
</dbReference>